<dbReference type="STRING" id="188477.A0A3S1BS52"/>
<dbReference type="Gene3D" id="2.60.120.10">
    <property type="entry name" value="Jelly Rolls"/>
    <property type="match status" value="1"/>
</dbReference>
<dbReference type="EC" id="1.13.11.54" evidence="10"/>
<keyword evidence="5" id="KW-0479">Metal-binding</keyword>
<dbReference type="AlphaFoldDB" id="A0A3S1BS52"/>
<evidence type="ECO:0000256" key="10">
    <source>
        <dbReference type="ARBA" id="ARBA00039005"/>
    </source>
</evidence>
<comment type="caution">
    <text evidence="11">The sequence shown here is derived from an EMBL/GenBank/DDBJ whole genome shotgun (WGS) entry which is preliminary data.</text>
</comment>
<dbReference type="GO" id="GO:0010309">
    <property type="term" value="F:acireductone dioxygenase [iron(II)-requiring] activity"/>
    <property type="evidence" value="ECO:0007669"/>
    <property type="project" value="UniProtKB-EC"/>
</dbReference>
<dbReference type="InterPro" id="IPR004313">
    <property type="entry name" value="ARD"/>
</dbReference>
<sequence>MKIFNSEHLHPDEEIRFVSAGSGYFDIRSREDTWVRLEVTEGDFMVIPTGTYHRFYLDTQGYVKLRRFFTEAPSWIAFPRPEGDMYTAKHRDVVQDRAVLVEAN</sequence>
<keyword evidence="12" id="KW-1185">Reference proteome</keyword>
<evidence type="ECO:0000256" key="6">
    <source>
        <dbReference type="ARBA" id="ARBA00022964"/>
    </source>
</evidence>
<dbReference type="Proteomes" id="UP000271974">
    <property type="component" value="Unassembled WGS sequence"/>
</dbReference>
<evidence type="ECO:0000256" key="4">
    <source>
        <dbReference type="ARBA" id="ARBA00022605"/>
    </source>
</evidence>
<gene>
    <name evidence="11" type="ORF">EGW08_002001</name>
</gene>
<dbReference type="CDD" id="cd02232">
    <property type="entry name" value="cupin_ARD"/>
    <property type="match status" value="1"/>
</dbReference>
<keyword evidence="7" id="KW-0560">Oxidoreductase</keyword>
<dbReference type="OrthoDB" id="1867259at2759"/>
<evidence type="ECO:0000256" key="9">
    <source>
        <dbReference type="ARBA" id="ARBA00023167"/>
    </source>
</evidence>
<keyword evidence="9" id="KW-0486">Methionine biosynthesis</keyword>
<name>A0A3S1BS52_ELYCH</name>
<dbReference type="SUPFAM" id="SSF51182">
    <property type="entry name" value="RmlC-like cupins"/>
    <property type="match status" value="1"/>
</dbReference>
<evidence type="ECO:0000256" key="1">
    <source>
        <dbReference type="ARBA" id="ARBA00000428"/>
    </source>
</evidence>
<evidence type="ECO:0000256" key="7">
    <source>
        <dbReference type="ARBA" id="ARBA00023002"/>
    </source>
</evidence>
<evidence type="ECO:0000256" key="2">
    <source>
        <dbReference type="ARBA" id="ARBA00001954"/>
    </source>
</evidence>
<comment type="cofactor">
    <cofactor evidence="2">
        <name>Fe(2+)</name>
        <dbReference type="ChEBI" id="CHEBI:29033"/>
    </cofactor>
</comment>
<dbReference type="Pfam" id="PF03079">
    <property type="entry name" value="ARD"/>
    <property type="match status" value="1"/>
</dbReference>
<protein>
    <recommendedName>
        <fullName evidence="10">acireductone dioxygenase (Fe(2+)-requiring)</fullName>
        <ecNumber evidence="10">1.13.11.54</ecNumber>
    </recommendedName>
</protein>
<dbReference type="InterPro" id="IPR011051">
    <property type="entry name" value="RmlC_Cupin_sf"/>
</dbReference>
<comment type="catalytic activity">
    <reaction evidence="1">
        <text>1,2-dihydroxy-5-(methylsulfanyl)pent-1-en-3-one + O2 = 4-methylsulfanyl-2-oxobutanoate + formate + 2 H(+)</text>
        <dbReference type="Rhea" id="RHEA:24504"/>
        <dbReference type="ChEBI" id="CHEBI:15378"/>
        <dbReference type="ChEBI" id="CHEBI:15379"/>
        <dbReference type="ChEBI" id="CHEBI:15740"/>
        <dbReference type="ChEBI" id="CHEBI:16723"/>
        <dbReference type="ChEBI" id="CHEBI:49252"/>
        <dbReference type="EC" id="1.13.11.54"/>
    </reaction>
</comment>
<evidence type="ECO:0000313" key="12">
    <source>
        <dbReference type="Proteomes" id="UP000271974"/>
    </source>
</evidence>
<accession>A0A3S1BS52</accession>
<dbReference type="InterPro" id="IPR014710">
    <property type="entry name" value="RmlC-like_jellyroll"/>
</dbReference>
<dbReference type="GO" id="GO:0046872">
    <property type="term" value="F:metal ion binding"/>
    <property type="evidence" value="ECO:0007669"/>
    <property type="project" value="UniProtKB-KW"/>
</dbReference>
<keyword evidence="3" id="KW-0533">Nickel</keyword>
<organism evidence="11 12">
    <name type="scientific">Elysia chlorotica</name>
    <name type="common">Eastern emerald elysia</name>
    <name type="synonym">Sea slug</name>
    <dbReference type="NCBI Taxonomy" id="188477"/>
    <lineage>
        <taxon>Eukaryota</taxon>
        <taxon>Metazoa</taxon>
        <taxon>Spiralia</taxon>
        <taxon>Lophotrochozoa</taxon>
        <taxon>Mollusca</taxon>
        <taxon>Gastropoda</taxon>
        <taxon>Heterobranchia</taxon>
        <taxon>Euthyneura</taxon>
        <taxon>Panpulmonata</taxon>
        <taxon>Sacoglossa</taxon>
        <taxon>Placobranchoidea</taxon>
        <taxon>Plakobranchidae</taxon>
        <taxon>Elysia</taxon>
    </lineage>
</organism>
<dbReference type="GO" id="GO:0009086">
    <property type="term" value="P:methionine biosynthetic process"/>
    <property type="evidence" value="ECO:0007669"/>
    <property type="project" value="UniProtKB-KW"/>
</dbReference>
<reference evidence="11 12" key="1">
    <citation type="submission" date="2019-01" db="EMBL/GenBank/DDBJ databases">
        <title>A draft genome assembly of the solar-powered sea slug Elysia chlorotica.</title>
        <authorList>
            <person name="Cai H."/>
            <person name="Li Q."/>
            <person name="Fang X."/>
            <person name="Li J."/>
            <person name="Curtis N.E."/>
            <person name="Altenburger A."/>
            <person name="Shibata T."/>
            <person name="Feng M."/>
            <person name="Maeda T."/>
            <person name="Schwartz J.A."/>
            <person name="Shigenobu S."/>
            <person name="Lundholm N."/>
            <person name="Nishiyama T."/>
            <person name="Yang H."/>
            <person name="Hasebe M."/>
            <person name="Li S."/>
            <person name="Pierce S.K."/>
            <person name="Wang J."/>
        </authorList>
    </citation>
    <scope>NUCLEOTIDE SEQUENCE [LARGE SCALE GENOMIC DNA]</scope>
    <source>
        <strain evidence="11">EC2010</strain>
        <tissue evidence="11">Whole organism of an adult</tissue>
    </source>
</reference>
<evidence type="ECO:0000256" key="5">
    <source>
        <dbReference type="ARBA" id="ARBA00022723"/>
    </source>
</evidence>
<dbReference type="EMBL" id="RQTK01000037">
    <property type="protein sequence ID" value="RUS90220.1"/>
    <property type="molecule type" value="Genomic_DNA"/>
</dbReference>
<evidence type="ECO:0000256" key="3">
    <source>
        <dbReference type="ARBA" id="ARBA00022596"/>
    </source>
</evidence>
<keyword evidence="6" id="KW-0223">Dioxygenase</keyword>
<dbReference type="PANTHER" id="PTHR23418">
    <property type="entry name" value="ACIREDUCTONE DIOXYGENASE"/>
    <property type="match status" value="1"/>
</dbReference>
<evidence type="ECO:0000313" key="11">
    <source>
        <dbReference type="EMBL" id="RUS90220.1"/>
    </source>
</evidence>
<dbReference type="PANTHER" id="PTHR23418:SF0">
    <property type="entry name" value="ACIREDUCTONE DIOXYGENASE"/>
    <property type="match status" value="1"/>
</dbReference>
<evidence type="ECO:0000256" key="8">
    <source>
        <dbReference type="ARBA" id="ARBA00023004"/>
    </source>
</evidence>
<keyword evidence="8" id="KW-0408">Iron</keyword>
<proteinExistence type="predicted"/>
<keyword evidence="4" id="KW-0028">Amino-acid biosynthesis</keyword>